<gene>
    <name evidence="1" type="ORF">DLJ59_08180</name>
</gene>
<dbReference type="RefSeq" id="WP_124771895.1">
    <property type="nucleotide sequence ID" value="NZ_JBEZFR010000028.1"/>
</dbReference>
<name>A0A3N9XF13_9ACTN</name>
<evidence type="ECO:0000313" key="1">
    <source>
        <dbReference type="EMBL" id="RQX05107.1"/>
    </source>
</evidence>
<evidence type="ECO:0000313" key="2">
    <source>
        <dbReference type="Proteomes" id="UP000282312"/>
    </source>
</evidence>
<dbReference type="OrthoDB" id="3394592at2"/>
<protein>
    <submittedName>
        <fullName evidence="1">Uncharacterized protein</fullName>
    </submittedName>
</protein>
<keyword evidence="2" id="KW-1185">Reference proteome</keyword>
<accession>A0A3N9XF13</accession>
<comment type="caution">
    <text evidence="1">The sequence shown here is derived from an EMBL/GenBank/DDBJ whole genome shotgun (WGS) entry which is preliminary data.</text>
</comment>
<proteinExistence type="predicted"/>
<dbReference type="Proteomes" id="UP000282312">
    <property type="component" value="Unassembled WGS sequence"/>
</dbReference>
<dbReference type="AlphaFoldDB" id="A0A3N9XF13"/>
<dbReference type="EMBL" id="QGSZ01000163">
    <property type="protein sequence ID" value="RQX05107.1"/>
    <property type="molecule type" value="Genomic_DNA"/>
</dbReference>
<organism evidence="1 2">
    <name type="scientific">Micromonospora inaquosa</name>
    <dbReference type="NCBI Taxonomy" id="2203716"/>
    <lineage>
        <taxon>Bacteria</taxon>
        <taxon>Bacillati</taxon>
        <taxon>Actinomycetota</taxon>
        <taxon>Actinomycetes</taxon>
        <taxon>Micromonosporales</taxon>
        <taxon>Micromonosporaceae</taxon>
        <taxon>Micromonospora</taxon>
    </lineage>
</organism>
<reference evidence="1 2" key="1">
    <citation type="submission" date="2018-05" db="EMBL/GenBank/DDBJ databases">
        <title>Micromonospora from Atacama Desert.</title>
        <authorList>
            <person name="Carro L."/>
            <person name="Goodfellow M."/>
            <person name="Klenk H.-P."/>
        </authorList>
    </citation>
    <scope>NUCLEOTIDE SEQUENCE [LARGE SCALE GENOMIC DNA]</scope>
    <source>
        <strain evidence="1 2">LB39</strain>
    </source>
</reference>
<sequence length="93" mass="9939">MAAVKPGDVVFVGPACSVQFTGDRALLMRLVSLGEVDPYNGWTWLTGYVLDARGLAREKRELYVMKAGLRVAPAPVVVGKPGQGKRVNVPVTA</sequence>